<evidence type="ECO:0000313" key="3">
    <source>
        <dbReference type="WBParaSite" id="nRc.2.0.1.t25838-RA"/>
    </source>
</evidence>
<sequence length="138" mass="15856">MSPNIAALILQWVAGLWAEELGLVNTVHFTLFLYKARGLDNLLCLLQACNTAVNLVDSWMTYPQYSRFPQPPEIADIQQIYLQYHSETNHLVPLLHPHDFSARWNLLPLRLCQPLWPLCTQTYTSSSRHNDTADYGDT</sequence>
<accession>A0A915JI94</accession>
<keyword evidence="2" id="KW-1185">Reference proteome</keyword>
<dbReference type="AlphaFoldDB" id="A0A915JI94"/>
<name>A0A915JI94_ROMCU</name>
<reference evidence="3" key="1">
    <citation type="submission" date="2022-11" db="UniProtKB">
        <authorList>
            <consortium name="WormBaseParasite"/>
        </authorList>
    </citation>
    <scope>IDENTIFICATION</scope>
</reference>
<evidence type="ECO:0000256" key="1">
    <source>
        <dbReference type="SAM" id="SignalP"/>
    </source>
</evidence>
<proteinExistence type="predicted"/>
<dbReference type="Proteomes" id="UP000887565">
    <property type="component" value="Unplaced"/>
</dbReference>
<organism evidence="2 3">
    <name type="scientific">Romanomermis culicivorax</name>
    <name type="common">Nematode worm</name>
    <dbReference type="NCBI Taxonomy" id="13658"/>
    <lineage>
        <taxon>Eukaryota</taxon>
        <taxon>Metazoa</taxon>
        <taxon>Ecdysozoa</taxon>
        <taxon>Nematoda</taxon>
        <taxon>Enoplea</taxon>
        <taxon>Dorylaimia</taxon>
        <taxon>Mermithida</taxon>
        <taxon>Mermithoidea</taxon>
        <taxon>Mermithidae</taxon>
        <taxon>Romanomermis</taxon>
    </lineage>
</organism>
<keyword evidence="1" id="KW-0732">Signal</keyword>
<evidence type="ECO:0000313" key="2">
    <source>
        <dbReference type="Proteomes" id="UP000887565"/>
    </source>
</evidence>
<feature type="chain" id="PRO_5036688728" evidence="1">
    <location>
        <begin position="19"/>
        <end position="138"/>
    </location>
</feature>
<feature type="signal peptide" evidence="1">
    <location>
        <begin position="1"/>
        <end position="18"/>
    </location>
</feature>
<dbReference type="WBParaSite" id="nRc.2.0.1.t25838-RA">
    <property type="protein sequence ID" value="nRc.2.0.1.t25838-RA"/>
    <property type="gene ID" value="nRc.2.0.1.g25838"/>
</dbReference>
<protein>
    <submittedName>
        <fullName evidence="3">Uncharacterized protein</fullName>
    </submittedName>
</protein>